<keyword evidence="2" id="KW-1185">Reference proteome</keyword>
<accession>A0A1X0WJI2</accession>
<dbReference type="EMBL" id="MRWE01000004">
    <property type="protein sequence ID" value="ORJ26927.1"/>
    <property type="molecule type" value="Genomic_DNA"/>
</dbReference>
<gene>
    <name evidence="1" type="ORF">BS640_04145</name>
</gene>
<protein>
    <submittedName>
        <fullName evidence="1">Uncharacterized protein</fullName>
    </submittedName>
</protein>
<dbReference type="RefSeq" id="WP_084911991.1">
    <property type="nucleotide sequence ID" value="NZ_CAUQAZ010000003.1"/>
</dbReference>
<reference evidence="1 2" key="1">
    <citation type="journal article" date="2017" name="Int. J. Syst. Evol. Microbiol.">
        <title>Rouxiella badensis sp. nov. and Rouxiella silvae sp. nov. isolated from peat bog soil in Germany and emendation of the genus description.</title>
        <authorList>
            <person name="Le Fleche-Mateos A."/>
            <person name="Kugler J.H."/>
            <person name="Hansen S.H."/>
            <person name="Syldatk C."/>
            <person name="Hausmann R."/>
            <person name="Lomprez F."/>
            <person name="Vandenbogaert M."/>
            <person name="Manuguerra J.C."/>
            <person name="Grimont P.A."/>
        </authorList>
    </citation>
    <scope>NUCLEOTIDE SEQUENCE [LARGE SCALE GENOMIC DNA]</scope>
    <source>
        <strain evidence="1 2">DSM 100043</strain>
    </source>
</reference>
<evidence type="ECO:0000313" key="2">
    <source>
        <dbReference type="Proteomes" id="UP000192536"/>
    </source>
</evidence>
<organism evidence="1 2">
    <name type="scientific">Rouxiella badensis</name>
    <dbReference type="NCBI Taxonomy" id="1646377"/>
    <lineage>
        <taxon>Bacteria</taxon>
        <taxon>Pseudomonadati</taxon>
        <taxon>Pseudomonadota</taxon>
        <taxon>Gammaproteobacteria</taxon>
        <taxon>Enterobacterales</taxon>
        <taxon>Yersiniaceae</taxon>
        <taxon>Rouxiella</taxon>
    </lineage>
</organism>
<evidence type="ECO:0000313" key="1">
    <source>
        <dbReference type="EMBL" id="ORJ26927.1"/>
    </source>
</evidence>
<name>A0A1X0WJI2_9GAMM</name>
<comment type="caution">
    <text evidence="1">The sequence shown here is derived from an EMBL/GenBank/DDBJ whole genome shotgun (WGS) entry which is preliminary data.</text>
</comment>
<dbReference type="AlphaFoldDB" id="A0A1X0WJI2"/>
<dbReference type="Proteomes" id="UP000192536">
    <property type="component" value="Unassembled WGS sequence"/>
</dbReference>
<proteinExistence type="predicted"/>
<sequence length="75" mass="8294">MPTLGVGQFYVLEKHTAAGVNQFLPVQDDAFIGDVPGCREVGIFNGIVEMGQAFLVEARFLIFEPAIFRFQIFAV</sequence>